<sequence>MNWWRNPEDDLPAGVEGNRDVCDAALGRPQDSGEFVAAVRDELRTSLAHFEIALAQGTRGGAAIVKKHGEPWIRLSPRGEAGGAGVLGGRQGRDRTPRWGTSGLLDILK</sequence>
<accession>A0A561TUT9</accession>
<proteinExistence type="predicted"/>
<dbReference type="Proteomes" id="UP000318186">
    <property type="component" value="Unassembled WGS sequence"/>
</dbReference>
<dbReference type="AlphaFoldDB" id="A0A561TUT9"/>
<feature type="compositionally biased region" description="Gly residues" evidence="1">
    <location>
        <begin position="80"/>
        <end position="90"/>
    </location>
</feature>
<protein>
    <submittedName>
        <fullName evidence="2">Uncharacterized protein</fullName>
    </submittedName>
</protein>
<name>A0A561TUT9_9ACTN</name>
<dbReference type="OrthoDB" id="3403253at2"/>
<dbReference type="RefSeq" id="WP_145768384.1">
    <property type="nucleotide sequence ID" value="NZ_CP109114.1"/>
</dbReference>
<feature type="region of interest" description="Disordered" evidence="1">
    <location>
        <begin position="75"/>
        <end position="101"/>
    </location>
</feature>
<evidence type="ECO:0000313" key="4">
    <source>
        <dbReference type="Proteomes" id="UP000318186"/>
    </source>
</evidence>
<evidence type="ECO:0000313" key="5">
    <source>
        <dbReference type="Proteomes" id="UP001330827"/>
    </source>
</evidence>
<reference evidence="3 5" key="2">
    <citation type="submission" date="2022-10" db="EMBL/GenBank/DDBJ databases">
        <title>The complete genomes of actinobacterial strains from the NBC collection.</title>
        <authorList>
            <person name="Joergensen T.S."/>
            <person name="Alvarez Arevalo M."/>
            <person name="Sterndorff E.B."/>
            <person name="Faurdal D."/>
            <person name="Vuksanovic O."/>
            <person name="Mourched A.-S."/>
            <person name="Charusanti P."/>
            <person name="Shaw S."/>
            <person name="Blin K."/>
            <person name="Weber T."/>
        </authorList>
    </citation>
    <scope>NUCLEOTIDE SEQUENCE [LARGE SCALE GENOMIC DNA]</scope>
    <source>
        <strain evidence="3 5">NBC 01769</strain>
    </source>
</reference>
<organism evidence="2 4">
    <name type="scientific">Streptomyces brevispora</name>
    <dbReference type="NCBI Taxonomy" id="887462"/>
    <lineage>
        <taxon>Bacteria</taxon>
        <taxon>Bacillati</taxon>
        <taxon>Actinomycetota</taxon>
        <taxon>Actinomycetes</taxon>
        <taxon>Kitasatosporales</taxon>
        <taxon>Streptomycetaceae</taxon>
        <taxon>Streptomyces</taxon>
    </lineage>
</organism>
<keyword evidence="5" id="KW-1185">Reference proteome</keyword>
<dbReference type="EMBL" id="CP109114">
    <property type="protein sequence ID" value="WSC11607.1"/>
    <property type="molecule type" value="Genomic_DNA"/>
</dbReference>
<gene>
    <name evidence="2" type="ORF">FHX80_13287</name>
    <name evidence="3" type="ORF">OIE64_01075</name>
</gene>
<reference evidence="2 4" key="1">
    <citation type="submission" date="2019-06" db="EMBL/GenBank/DDBJ databases">
        <title>Sequencing the genomes of 1000 actinobacteria strains.</title>
        <authorList>
            <person name="Klenk H.-P."/>
        </authorList>
    </citation>
    <scope>NUCLEOTIDE SEQUENCE [LARGE SCALE GENOMIC DNA]</scope>
    <source>
        <strain evidence="2 4">DSM 42059</strain>
    </source>
</reference>
<evidence type="ECO:0000256" key="1">
    <source>
        <dbReference type="SAM" id="MobiDB-lite"/>
    </source>
</evidence>
<evidence type="ECO:0000313" key="2">
    <source>
        <dbReference type="EMBL" id="TWF90871.1"/>
    </source>
</evidence>
<dbReference type="EMBL" id="VIWW01000003">
    <property type="protein sequence ID" value="TWF90871.1"/>
    <property type="molecule type" value="Genomic_DNA"/>
</dbReference>
<dbReference type="Proteomes" id="UP001330827">
    <property type="component" value="Chromosome"/>
</dbReference>
<evidence type="ECO:0000313" key="3">
    <source>
        <dbReference type="EMBL" id="WSC11607.1"/>
    </source>
</evidence>